<evidence type="ECO:0000259" key="6">
    <source>
        <dbReference type="Pfam" id="PF06472"/>
    </source>
</evidence>
<keyword evidence="3 5" id="KW-1133">Transmembrane helix</keyword>
<evidence type="ECO:0000313" key="7">
    <source>
        <dbReference type="EMBL" id="WAR19914.1"/>
    </source>
</evidence>
<dbReference type="InterPro" id="IPR011527">
    <property type="entry name" value="ABC1_TM_dom"/>
</dbReference>
<evidence type="ECO:0000256" key="2">
    <source>
        <dbReference type="ARBA" id="ARBA00022692"/>
    </source>
</evidence>
<evidence type="ECO:0000256" key="1">
    <source>
        <dbReference type="ARBA" id="ARBA00022448"/>
    </source>
</evidence>
<keyword evidence="2 5" id="KW-0812">Transmembrane</keyword>
<keyword evidence="1" id="KW-0813">Transport</keyword>
<sequence length="244" mass="27588">MEPSKSIWSSDKGFNLLFIKRFIHLLPWLFPSWRCRPSLLVVLLLCLGLLEQVIIYNIGLVPSKYYKVLGEKDHAGFWTQTATAVAFIVAQAFRITQDVDRLCDHASQIIVPLIISPFTIAYYIYEAQKSVIVFFLIATVINKVLMTPVVHYVFLRDKMEGNFRFKHMQIRSNSESAAFFRSGKIEEQSSNLSINMFDYLGSIVSYIALAFPIFLGTYDNLSAPDLSALISAVSNSTCNVVSCC</sequence>
<evidence type="ECO:0000256" key="3">
    <source>
        <dbReference type="ARBA" id="ARBA00022989"/>
    </source>
</evidence>
<dbReference type="PANTHER" id="PTHR11384">
    <property type="entry name" value="ATP-BINDING CASSETTE, SUB-FAMILY D MEMBER"/>
    <property type="match status" value="1"/>
</dbReference>
<dbReference type="Pfam" id="PF06472">
    <property type="entry name" value="ABC_membrane_2"/>
    <property type="match status" value="2"/>
</dbReference>
<feature type="domain" description="ABC transmembrane type-1" evidence="6">
    <location>
        <begin position="94"/>
        <end position="189"/>
    </location>
</feature>
<accession>A0ABY7FFH6</accession>
<gene>
    <name evidence="7" type="ORF">MAR_001752</name>
</gene>
<feature type="transmembrane region" description="Helical" evidence="5">
    <location>
        <begin position="131"/>
        <end position="155"/>
    </location>
</feature>
<evidence type="ECO:0000256" key="5">
    <source>
        <dbReference type="SAM" id="Phobius"/>
    </source>
</evidence>
<evidence type="ECO:0000313" key="8">
    <source>
        <dbReference type="Proteomes" id="UP001164746"/>
    </source>
</evidence>
<evidence type="ECO:0000256" key="4">
    <source>
        <dbReference type="ARBA" id="ARBA00023136"/>
    </source>
</evidence>
<protein>
    <submittedName>
        <fullName evidence="7">ABCD4-like protein</fullName>
    </submittedName>
</protein>
<keyword evidence="8" id="KW-1185">Reference proteome</keyword>
<reference evidence="7" key="1">
    <citation type="submission" date="2022-11" db="EMBL/GenBank/DDBJ databases">
        <title>Centuries of genome instability and evolution in soft-shell clam transmissible cancer (bioRxiv).</title>
        <authorList>
            <person name="Hart S.F.M."/>
            <person name="Yonemitsu M.A."/>
            <person name="Giersch R.M."/>
            <person name="Beal B.F."/>
            <person name="Arriagada G."/>
            <person name="Davis B.W."/>
            <person name="Ostrander E.A."/>
            <person name="Goff S.P."/>
            <person name="Metzger M.J."/>
        </authorList>
    </citation>
    <scope>NUCLEOTIDE SEQUENCE</scope>
    <source>
        <strain evidence="7">MELC-2E11</strain>
        <tissue evidence="7">Siphon/mantle</tissue>
    </source>
</reference>
<keyword evidence="4 5" id="KW-0472">Membrane</keyword>
<dbReference type="InterPro" id="IPR050835">
    <property type="entry name" value="ABC_transporter_sub-D"/>
</dbReference>
<feature type="transmembrane region" description="Helical" evidence="5">
    <location>
        <begin position="75"/>
        <end position="93"/>
    </location>
</feature>
<dbReference type="EMBL" id="CP111022">
    <property type="protein sequence ID" value="WAR19914.1"/>
    <property type="molecule type" value="Genomic_DNA"/>
</dbReference>
<feature type="transmembrane region" description="Helical" evidence="5">
    <location>
        <begin position="105"/>
        <end position="125"/>
    </location>
</feature>
<dbReference type="PANTHER" id="PTHR11384:SF59">
    <property type="entry name" value="LYSOSOMAL COBALAMIN TRANSPORTER ABCD4"/>
    <property type="match status" value="1"/>
</dbReference>
<feature type="domain" description="ABC transmembrane type-1" evidence="6">
    <location>
        <begin position="25"/>
        <end position="93"/>
    </location>
</feature>
<proteinExistence type="predicted"/>
<feature type="transmembrane region" description="Helical" evidence="5">
    <location>
        <begin position="199"/>
        <end position="218"/>
    </location>
</feature>
<organism evidence="7 8">
    <name type="scientific">Mya arenaria</name>
    <name type="common">Soft-shell clam</name>
    <dbReference type="NCBI Taxonomy" id="6604"/>
    <lineage>
        <taxon>Eukaryota</taxon>
        <taxon>Metazoa</taxon>
        <taxon>Spiralia</taxon>
        <taxon>Lophotrochozoa</taxon>
        <taxon>Mollusca</taxon>
        <taxon>Bivalvia</taxon>
        <taxon>Autobranchia</taxon>
        <taxon>Heteroconchia</taxon>
        <taxon>Euheterodonta</taxon>
        <taxon>Imparidentia</taxon>
        <taxon>Neoheterodontei</taxon>
        <taxon>Myida</taxon>
        <taxon>Myoidea</taxon>
        <taxon>Myidae</taxon>
        <taxon>Mya</taxon>
    </lineage>
</organism>
<feature type="transmembrane region" description="Helical" evidence="5">
    <location>
        <begin position="37"/>
        <end position="55"/>
    </location>
</feature>
<dbReference type="Proteomes" id="UP001164746">
    <property type="component" value="Chromosome 11"/>
</dbReference>
<name>A0ABY7FFH6_MYAAR</name>